<dbReference type="InterPro" id="IPR019734">
    <property type="entry name" value="TPR_rpt"/>
</dbReference>
<dbReference type="EMBL" id="UOEA01000036">
    <property type="protein sequence ID" value="VAV83169.1"/>
    <property type="molecule type" value="Genomic_DNA"/>
</dbReference>
<evidence type="ECO:0000313" key="1">
    <source>
        <dbReference type="EMBL" id="VAV83169.1"/>
    </source>
</evidence>
<dbReference type="SMART" id="SM00028">
    <property type="entry name" value="TPR"/>
    <property type="match status" value="4"/>
</dbReference>
<dbReference type="InterPro" id="IPR011990">
    <property type="entry name" value="TPR-like_helical_dom_sf"/>
</dbReference>
<dbReference type="SUPFAM" id="SSF48452">
    <property type="entry name" value="TPR-like"/>
    <property type="match status" value="1"/>
</dbReference>
<proteinExistence type="predicted"/>
<dbReference type="Gene3D" id="1.25.40.10">
    <property type="entry name" value="Tetratricopeptide repeat domain"/>
    <property type="match status" value="2"/>
</dbReference>
<dbReference type="AlphaFoldDB" id="A0A3B0QSY6"/>
<accession>A0A3B0QSY6</accession>
<dbReference type="Pfam" id="PF13432">
    <property type="entry name" value="TPR_16"/>
    <property type="match status" value="1"/>
</dbReference>
<gene>
    <name evidence="1" type="ORF">MNBD_DELTA01-304</name>
</gene>
<sequence length="259" mass="28854">MKKFLLLIVAVAFISLPVIANAGKDDLNAQAMPQPPAYKSRGELTAEIKRLEAIPGKRSWQEDFTLGVAYMHAGRTGQALVLLEKTVKERPSFEKAYESLGMARFKDGDMEGALRAWKRAVKADNKAVHLKRMIVVARDRLVIAAKVDALLREVDGGKKKGWQAHLELARLYLKLRKPGKSLIHVNKAIGIKGEDVTLLEVRGRAYAGAGEYGQAAVAFRKAHALSPEASPDKRRLRRMLADMEHFLRRAEERKKAPAK</sequence>
<name>A0A3B0QSY6_9ZZZZ</name>
<reference evidence="1" key="1">
    <citation type="submission" date="2018-06" db="EMBL/GenBank/DDBJ databases">
        <authorList>
            <person name="Zhirakovskaya E."/>
        </authorList>
    </citation>
    <scope>NUCLEOTIDE SEQUENCE</scope>
</reference>
<protein>
    <submittedName>
        <fullName evidence="1">Uncharacterized protein</fullName>
    </submittedName>
</protein>
<dbReference type="PROSITE" id="PS50005">
    <property type="entry name" value="TPR"/>
    <property type="match status" value="2"/>
</dbReference>
<organism evidence="1">
    <name type="scientific">hydrothermal vent metagenome</name>
    <dbReference type="NCBI Taxonomy" id="652676"/>
    <lineage>
        <taxon>unclassified sequences</taxon>
        <taxon>metagenomes</taxon>
        <taxon>ecological metagenomes</taxon>
    </lineage>
</organism>